<evidence type="ECO:0000313" key="7">
    <source>
        <dbReference type="Proteomes" id="UP001408356"/>
    </source>
</evidence>
<dbReference type="PROSITE" id="PS50088">
    <property type="entry name" value="ANK_REPEAT"/>
    <property type="match status" value="4"/>
</dbReference>
<feature type="repeat" description="ANK" evidence="3">
    <location>
        <begin position="1041"/>
        <end position="1073"/>
    </location>
</feature>
<dbReference type="InterPro" id="IPR002110">
    <property type="entry name" value="Ankyrin_rpt"/>
</dbReference>
<evidence type="ECO:0000256" key="1">
    <source>
        <dbReference type="ARBA" id="ARBA00022737"/>
    </source>
</evidence>
<dbReference type="EMBL" id="JARVKF010000224">
    <property type="protein sequence ID" value="KAK9420514.1"/>
    <property type="molecule type" value="Genomic_DNA"/>
</dbReference>
<dbReference type="SUPFAM" id="SSF48403">
    <property type="entry name" value="Ankyrin repeat"/>
    <property type="match status" value="3"/>
</dbReference>
<dbReference type="Proteomes" id="UP001408356">
    <property type="component" value="Unassembled WGS sequence"/>
</dbReference>
<evidence type="ECO:0000313" key="6">
    <source>
        <dbReference type="EMBL" id="KAK9420514.1"/>
    </source>
</evidence>
<dbReference type="Pfam" id="PF14420">
    <property type="entry name" value="Clr5"/>
    <property type="match status" value="1"/>
</dbReference>
<dbReference type="SMART" id="SM00248">
    <property type="entry name" value="ANK"/>
    <property type="match status" value="14"/>
</dbReference>
<keyword evidence="1" id="KW-0677">Repeat</keyword>
<evidence type="ECO:0000256" key="2">
    <source>
        <dbReference type="ARBA" id="ARBA00023043"/>
    </source>
</evidence>
<dbReference type="Pfam" id="PF12796">
    <property type="entry name" value="Ank_2"/>
    <property type="match status" value="1"/>
</dbReference>
<evidence type="ECO:0000256" key="3">
    <source>
        <dbReference type="PROSITE-ProRule" id="PRU00023"/>
    </source>
</evidence>
<keyword evidence="7" id="KW-1185">Reference proteome</keyword>
<keyword evidence="2 3" id="KW-0040">ANK repeat</keyword>
<feature type="repeat" description="ANK" evidence="3">
    <location>
        <begin position="1009"/>
        <end position="1037"/>
    </location>
</feature>
<feature type="domain" description="Clr5" evidence="5">
    <location>
        <begin position="22"/>
        <end position="74"/>
    </location>
</feature>
<dbReference type="InterPro" id="IPR036770">
    <property type="entry name" value="Ankyrin_rpt-contain_sf"/>
</dbReference>
<organism evidence="6 7">
    <name type="scientific">Seiridium unicorne</name>
    <dbReference type="NCBI Taxonomy" id="138068"/>
    <lineage>
        <taxon>Eukaryota</taxon>
        <taxon>Fungi</taxon>
        <taxon>Dikarya</taxon>
        <taxon>Ascomycota</taxon>
        <taxon>Pezizomycotina</taxon>
        <taxon>Sordariomycetes</taxon>
        <taxon>Xylariomycetidae</taxon>
        <taxon>Amphisphaeriales</taxon>
        <taxon>Sporocadaceae</taxon>
        <taxon>Seiridium</taxon>
    </lineage>
</organism>
<name>A0ABR2V0Q2_9PEZI</name>
<evidence type="ECO:0000256" key="4">
    <source>
        <dbReference type="SAM" id="MobiDB-lite"/>
    </source>
</evidence>
<feature type="region of interest" description="Disordered" evidence="4">
    <location>
        <begin position="1207"/>
        <end position="1233"/>
    </location>
</feature>
<proteinExistence type="predicted"/>
<protein>
    <submittedName>
        <fullName evidence="6">Clr5 domain-containing protein</fullName>
    </submittedName>
</protein>
<gene>
    <name evidence="6" type="ORF">SUNI508_06254</name>
</gene>
<sequence>MSSANATSSSMVSKQRTRAAKTKEWEHYKDEILRLYMIENFTLDQVSVRMLEEHGFNRKKHQYENTFKKWGVRKNLRRKDWEFMGYTIQQRQRQQKESDILLYGALLPESRRNRALQRYGHDISLARKFGVASSPEPPEDYPIRIASPPITESRVIVWPKSLPWLQFESNFRIATPLSPELLGILTQAIVSSGASLTPVDVQRIDLTHAIHHVLREPSSGAVALTRLLPYVPNSSQESATTSELENQNDLAFQLLRNFLFQLSNKMVNLFEEDEEDERRQHDISLLRLLHELHPVALDRLLTSPGFTSKAIRESCYRAAVLLSDYALVSKLLEAGTDPNVLMDTPILVKNRLNRGKAIYYHQIHTFPATGMQVAAFNCDLSLAILLMDAGAKADLGDPTPLQILCCSRQHPKTLEFAGLLVGKGARLNTGHGDSPLLGAAVVGNRSLIDLLLSMGPVSVTIDSTPAKLLQYRFFRARDYFLPIFEGPTQGSRVTPLQVAIVGNNGSIISTLISAALKQSDTNEILELGFITACLAGDRDTVQKLLNINPQIIHNQKLINSAFLAISWILDCRIAYLLIEAGARPRMLSTPCVSALQAAALYGNSSLIRLLKRCGSNINFATRLDFRDRQNKRMASTPSSPLECAIYMGYSETAEILLELGANVVSKHLMLAVRFGSHALLIKMLARYQNVDKPYRGQRVLDVAIRGGRGLALVGTLIGAGATLLGHELVHAVHGKNKEVIQFLISLGVGIFGTCPSGETVLEAACRTGNHDMAWLYLTSGGAYDSRALLLFVSRAIETHDYSKSNYVVANRSPGPMDKYEATALMLSIRMADRTLVDLFLERTFIPSTTLPIYCWHGETAILHVPRRLHRQLQDKHEVNDVGVDIKGAFAGPSPHRFDCDSHDSPCPKRCSPMLVAALTSQLPIIELLITHKYQPDIFLLELLYDQAAIPTEIRKALRLAFPVSRIADPYCHQRLLLAALRHSADLETISQHLSKLTSHKFPGVDSSYRHENPLLVAVRTGNVEYVKAILEAGADVNCVIDESTSFSHATNLGHLKIASLLLENGADINANGSEALVSASRKGDLKVAMFLLKHGAYIDASAGVKQHFTALESAADYGKIDMVELLLSHGADIRGRNRIRFVRAVNLATMKCHHAIADLLKKHGGWTAGDRDLAKEERAYEYRHLCPRVIYNDWSWQGDCKFCDESSDSAEESSSSEDDYSAASSPASLMAVDEPSTASALEFRFDDMSMLEDESNVLQEEGDDLSLVPYNAGDRELDDIVMRLLEEDGIL</sequence>
<accession>A0ABR2V0Q2</accession>
<feature type="repeat" description="ANK" evidence="3">
    <location>
        <begin position="1071"/>
        <end position="1103"/>
    </location>
</feature>
<reference evidence="6 7" key="1">
    <citation type="journal article" date="2024" name="J. Plant Pathol.">
        <title>Sequence and assembly of the genome of Seiridium unicorne, isolate CBS 538.82, causal agent of cypress canker disease.</title>
        <authorList>
            <person name="Scali E."/>
            <person name="Rocca G.D."/>
            <person name="Danti R."/>
            <person name="Garbelotto M."/>
            <person name="Barberini S."/>
            <person name="Baroncelli R."/>
            <person name="Emiliani G."/>
        </authorList>
    </citation>
    <scope>NUCLEOTIDE SEQUENCE [LARGE SCALE GENOMIC DNA]</scope>
    <source>
        <strain evidence="6 7">BM-138-508</strain>
    </source>
</reference>
<dbReference type="Pfam" id="PF00023">
    <property type="entry name" value="Ank"/>
    <property type="match status" value="1"/>
</dbReference>
<dbReference type="PANTHER" id="PTHR24123">
    <property type="entry name" value="ANKYRIN REPEAT-CONTAINING"/>
    <property type="match status" value="1"/>
</dbReference>
<dbReference type="PROSITE" id="PS50297">
    <property type="entry name" value="ANK_REP_REGION"/>
    <property type="match status" value="4"/>
</dbReference>
<feature type="repeat" description="ANK" evidence="3">
    <location>
        <begin position="1106"/>
        <end position="1138"/>
    </location>
</feature>
<comment type="caution">
    <text evidence="6">The sequence shown here is derived from an EMBL/GenBank/DDBJ whole genome shotgun (WGS) entry which is preliminary data.</text>
</comment>
<evidence type="ECO:0000259" key="5">
    <source>
        <dbReference type="Pfam" id="PF14420"/>
    </source>
</evidence>
<dbReference type="InterPro" id="IPR051165">
    <property type="entry name" value="Multifunctional_ANK_Repeat"/>
</dbReference>
<dbReference type="PANTHER" id="PTHR24123:SF33">
    <property type="entry name" value="PROTEIN HOS4"/>
    <property type="match status" value="1"/>
</dbReference>
<dbReference type="Gene3D" id="1.25.40.20">
    <property type="entry name" value="Ankyrin repeat-containing domain"/>
    <property type="match status" value="3"/>
</dbReference>
<feature type="compositionally biased region" description="Acidic residues" evidence="4">
    <location>
        <begin position="1207"/>
        <end position="1220"/>
    </location>
</feature>
<dbReference type="InterPro" id="IPR025676">
    <property type="entry name" value="Clr5_dom"/>
</dbReference>